<dbReference type="EC" id="2.5.1.18" evidence="1"/>
<organism evidence="1">
    <name type="scientific">Ophidiomyces ophidiicola</name>
    <dbReference type="NCBI Taxonomy" id="1387563"/>
    <lineage>
        <taxon>Eukaryota</taxon>
        <taxon>Fungi</taxon>
        <taxon>Dikarya</taxon>
        <taxon>Ascomycota</taxon>
        <taxon>Pezizomycotina</taxon>
        <taxon>Eurotiomycetes</taxon>
        <taxon>Eurotiomycetidae</taxon>
        <taxon>Onygenales</taxon>
        <taxon>Onygenaceae</taxon>
        <taxon>Ophidiomyces</taxon>
    </lineage>
</organism>
<protein>
    <submittedName>
        <fullName evidence="1">Bifunctional glutathione transferase/peroxidase</fullName>
        <ecNumber evidence="1">2.5.1.18</ecNumber>
    </submittedName>
</protein>
<sequence length="250" mass="28792">MSPSQEAKVAVYWLEHSRAQRIVWLLEELKLSYELHIFKRQKNMQADPKLKEIHALGKSPVVIVEKEGAPQPLVLAESGFIVEYLIENFGDSATIQSYEPSKSDQQESESWRKQRYFMHYVEGSFMPFLHIEAVVSNIRNAPVPFFIKPVTKMISDRVHQGYLDHNLQTHLRFLETEIGENQYLCGDKLSGPDFLILYPLQVLDVTGLLNKKDYPNLMDYLLRLQNRDAYQRAVAKIETAGASVGPLPRM</sequence>
<comment type="caution">
    <text evidence="1">The sequence shown here is derived from an EMBL/GenBank/DDBJ whole genome shotgun (WGS) entry which is preliminary data.</text>
</comment>
<proteinExistence type="predicted"/>
<name>A0ACB8UQH6_9EURO</name>
<dbReference type="EMBL" id="JALBCA010000113">
    <property type="protein sequence ID" value="KAI2382665.1"/>
    <property type="molecule type" value="Genomic_DNA"/>
</dbReference>
<reference evidence="1" key="1">
    <citation type="journal article" date="2022" name="bioRxiv">
        <title>Population genetic analysis of Ophidiomyces ophidiicola, the causative agent of snake fungal disease, indicates recent introductions to the USA.</title>
        <authorList>
            <person name="Ladner J.T."/>
            <person name="Palmer J.M."/>
            <person name="Ettinger C.L."/>
            <person name="Stajich J.E."/>
            <person name="Farrell T.M."/>
            <person name="Glorioso B.M."/>
            <person name="Lawson B."/>
            <person name="Price S.J."/>
            <person name="Stengle A.G."/>
            <person name="Grear D.A."/>
            <person name="Lorch J.M."/>
        </authorList>
    </citation>
    <scope>NUCLEOTIDE SEQUENCE</scope>
    <source>
        <strain evidence="1">NWHC 24266-5</strain>
    </source>
</reference>
<gene>
    <name evidence="1" type="primary">GTT1</name>
    <name evidence="1" type="ORF">LOY88_005812</name>
</gene>
<keyword evidence="1" id="KW-0808">Transferase</keyword>
<accession>A0ACB8UQH6</accession>
<evidence type="ECO:0000313" key="1">
    <source>
        <dbReference type="EMBL" id="KAI2382665.1"/>
    </source>
</evidence>